<reference evidence="3 4" key="1">
    <citation type="submission" date="2020-08" db="EMBL/GenBank/DDBJ databases">
        <title>The Agave Microbiome: Exploring the role of microbial communities in plant adaptations to desert environments.</title>
        <authorList>
            <person name="Partida-Martinez L.P."/>
        </authorList>
    </citation>
    <scope>NUCLEOTIDE SEQUENCE [LARGE SCALE GENOMIC DNA]</scope>
    <source>
        <strain evidence="3 4">AS2.23</strain>
    </source>
</reference>
<sequence length="619" mass="63320">MPNTDQPAQQETGHGGTRPSPRSWARRPRTWVLAGAVVVAGGYTAAALALGGHAPRGTTVLGVDVGGMDRGEVERAVGAAAGERGTRPVALQVTGAGASATGEVVPAQAGLSVDPAGTAAAVTAPAWTPAALWEHVAGAGEVAPDVDVDTGALRAALQPLADSVAVAPVEGAVTFDVRPDGSVEPAVAAPQEGRSLDVTAAAGRVAGAWLEPGPVRLEAAVERPSLDADGLDAAVDALARPAVAADLVVAGGGRDVTLAPAAFAPALAVRPVDGEAALVADGARLQAALVAADPQFETPPQDARIAIDGEVPRVVPAVTGRAAPPEDLARAVTTALTGTAPTRRAEVELTESQPALTTEALQSLGIVERISTFSTKLTANADRTDNIRIAAGHVDGTILQPGQEFSLNDTVGERTPERGFHRAPVISGGRLVDDYGGGVSQLSTTLFNAVFFAGLDEIEHKPHSFYISRYPEGREATIDWRSIDNRFRNDSGHGVYVQAGIVGDQLVVSMYGTRFMDVTAQKSARRDVKPARTIYDTSRGCSPSSATSTGFTVDVTRVMTPVGGGAPQRETWTTVYNPENRIVCGPDPATVRPAPEPTPAAPAPPAVPAPAAPAPTPAG</sequence>
<keyword evidence="2" id="KW-0472">Membrane</keyword>
<proteinExistence type="predicted"/>
<dbReference type="InterPro" id="IPR052913">
    <property type="entry name" value="Glycopeptide_resist_protein"/>
</dbReference>
<feature type="compositionally biased region" description="Pro residues" evidence="1">
    <location>
        <begin position="594"/>
        <end position="619"/>
    </location>
</feature>
<feature type="region of interest" description="Disordered" evidence="1">
    <location>
        <begin position="584"/>
        <end position="619"/>
    </location>
</feature>
<keyword evidence="2" id="KW-0812">Transmembrane</keyword>
<comment type="caution">
    <text evidence="3">The sequence shown here is derived from an EMBL/GenBank/DDBJ whole genome shotgun (WGS) entry which is preliminary data.</text>
</comment>
<accession>A0A7W4TL78</accession>
<protein>
    <submittedName>
        <fullName evidence="3">Vancomycin resistance protein YoaR</fullName>
    </submittedName>
</protein>
<dbReference type="Pfam" id="PF04294">
    <property type="entry name" value="VanW"/>
    <property type="match status" value="1"/>
</dbReference>
<evidence type="ECO:0000313" key="4">
    <source>
        <dbReference type="Proteomes" id="UP000533269"/>
    </source>
</evidence>
<gene>
    <name evidence="3" type="ORF">FHR75_001756</name>
</gene>
<dbReference type="EMBL" id="JACHVY010000001">
    <property type="protein sequence ID" value="MBB2900968.1"/>
    <property type="molecule type" value="Genomic_DNA"/>
</dbReference>
<feature type="transmembrane region" description="Helical" evidence="2">
    <location>
        <begin position="31"/>
        <end position="51"/>
    </location>
</feature>
<organism evidence="3 4">
    <name type="scientific">Kineococcus radiotolerans</name>
    <dbReference type="NCBI Taxonomy" id="131568"/>
    <lineage>
        <taxon>Bacteria</taxon>
        <taxon>Bacillati</taxon>
        <taxon>Actinomycetota</taxon>
        <taxon>Actinomycetes</taxon>
        <taxon>Kineosporiales</taxon>
        <taxon>Kineosporiaceae</taxon>
        <taxon>Kineococcus</taxon>
    </lineage>
</organism>
<feature type="region of interest" description="Disordered" evidence="1">
    <location>
        <begin position="1"/>
        <end position="25"/>
    </location>
</feature>
<evidence type="ECO:0000313" key="3">
    <source>
        <dbReference type="EMBL" id="MBB2900968.1"/>
    </source>
</evidence>
<evidence type="ECO:0000256" key="1">
    <source>
        <dbReference type="SAM" id="MobiDB-lite"/>
    </source>
</evidence>
<dbReference type="AlphaFoldDB" id="A0A7W4TL78"/>
<dbReference type="Proteomes" id="UP000533269">
    <property type="component" value="Unassembled WGS sequence"/>
</dbReference>
<evidence type="ECO:0000256" key="2">
    <source>
        <dbReference type="SAM" id="Phobius"/>
    </source>
</evidence>
<dbReference type="RefSeq" id="WP_183390996.1">
    <property type="nucleotide sequence ID" value="NZ_JACHVY010000001.1"/>
</dbReference>
<name>A0A7W4TL78_KINRA</name>
<feature type="compositionally biased region" description="Polar residues" evidence="1">
    <location>
        <begin position="1"/>
        <end position="12"/>
    </location>
</feature>
<dbReference type="PANTHER" id="PTHR35788:SF1">
    <property type="entry name" value="EXPORTED PROTEIN"/>
    <property type="match status" value="1"/>
</dbReference>
<reference evidence="3 4" key="2">
    <citation type="submission" date="2020-08" db="EMBL/GenBank/DDBJ databases">
        <authorList>
            <person name="Partida-Martinez L."/>
            <person name="Huntemann M."/>
            <person name="Clum A."/>
            <person name="Wang J."/>
            <person name="Palaniappan K."/>
            <person name="Ritter S."/>
            <person name="Chen I.-M."/>
            <person name="Stamatis D."/>
            <person name="Reddy T."/>
            <person name="O'Malley R."/>
            <person name="Daum C."/>
            <person name="Shapiro N."/>
            <person name="Ivanova N."/>
            <person name="Kyrpides N."/>
            <person name="Woyke T."/>
        </authorList>
    </citation>
    <scope>NUCLEOTIDE SEQUENCE [LARGE SCALE GENOMIC DNA]</scope>
    <source>
        <strain evidence="3 4">AS2.23</strain>
    </source>
</reference>
<dbReference type="InterPro" id="IPR007391">
    <property type="entry name" value="Vancomycin_resist_VanW"/>
</dbReference>
<dbReference type="PANTHER" id="PTHR35788">
    <property type="entry name" value="EXPORTED PROTEIN-RELATED"/>
    <property type="match status" value="1"/>
</dbReference>
<keyword evidence="2" id="KW-1133">Transmembrane helix</keyword>